<comment type="caution">
    <text evidence="8">The sequence shown here is derived from an EMBL/GenBank/DDBJ whole genome shotgun (WGS) entry which is preliminary data.</text>
</comment>
<accession>A0A1L8RH03</accession>
<protein>
    <submittedName>
        <fullName evidence="8">Teichoic acid glycosylation protein</fullName>
    </submittedName>
</protein>
<evidence type="ECO:0000256" key="6">
    <source>
        <dbReference type="SAM" id="Phobius"/>
    </source>
</evidence>
<feature type="transmembrane region" description="Helical" evidence="6">
    <location>
        <begin position="7"/>
        <end position="28"/>
    </location>
</feature>
<dbReference type="GO" id="GO:0005886">
    <property type="term" value="C:plasma membrane"/>
    <property type="evidence" value="ECO:0007669"/>
    <property type="project" value="TreeGrafter"/>
</dbReference>
<evidence type="ECO:0000259" key="7">
    <source>
        <dbReference type="Pfam" id="PF04138"/>
    </source>
</evidence>
<evidence type="ECO:0000256" key="3">
    <source>
        <dbReference type="ARBA" id="ARBA00022692"/>
    </source>
</evidence>
<organism evidence="8 9">
    <name type="scientific">Enterococcus canis</name>
    <dbReference type="NCBI Taxonomy" id="214095"/>
    <lineage>
        <taxon>Bacteria</taxon>
        <taxon>Bacillati</taxon>
        <taxon>Bacillota</taxon>
        <taxon>Bacilli</taxon>
        <taxon>Lactobacillales</taxon>
        <taxon>Enterococcaceae</taxon>
        <taxon>Enterococcus</taxon>
    </lineage>
</organism>
<dbReference type="Proteomes" id="UP000181884">
    <property type="component" value="Unassembled WGS sequence"/>
</dbReference>
<dbReference type="PANTHER" id="PTHR38459">
    <property type="entry name" value="PROPHAGE BACTOPRENOL-LINKED GLUCOSE TRANSLOCASE HOMOLOG"/>
    <property type="match status" value="1"/>
</dbReference>
<keyword evidence="9" id="KW-1185">Reference proteome</keyword>
<evidence type="ECO:0000313" key="8">
    <source>
        <dbReference type="EMBL" id="OJG19046.1"/>
    </source>
</evidence>
<feature type="transmembrane region" description="Helical" evidence="6">
    <location>
        <begin position="103"/>
        <end position="120"/>
    </location>
</feature>
<gene>
    <name evidence="8" type="ORF">RU97_GL001664</name>
</gene>
<keyword evidence="4 6" id="KW-1133">Transmembrane helix</keyword>
<reference evidence="8 9" key="1">
    <citation type="submission" date="2014-12" db="EMBL/GenBank/DDBJ databases">
        <title>Draft genome sequences of 29 type strains of Enterococci.</title>
        <authorList>
            <person name="Zhong Z."/>
            <person name="Sun Z."/>
            <person name="Liu W."/>
            <person name="Zhang W."/>
            <person name="Zhang H."/>
        </authorList>
    </citation>
    <scope>NUCLEOTIDE SEQUENCE [LARGE SCALE GENOMIC DNA]</scope>
    <source>
        <strain evidence="8 9">DSM 17029</strain>
    </source>
</reference>
<feature type="transmembrane region" description="Helical" evidence="6">
    <location>
        <begin position="73"/>
        <end position="97"/>
    </location>
</feature>
<evidence type="ECO:0000256" key="5">
    <source>
        <dbReference type="ARBA" id="ARBA00023136"/>
    </source>
</evidence>
<feature type="domain" description="GtrA/DPMS transmembrane" evidence="7">
    <location>
        <begin position="10"/>
        <end position="126"/>
    </location>
</feature>
<evidence type="ECO:0000256" key="4">
    <source>
        <dbReference type="ARBA" id="ARBA00022989"/>
    </source>
</evidence>
<dbReference type="InterPro" id="IPR051401">
    <property type="entry name" value="GtrA_CellWall_Glycosyl"/>
</dbReference>
<evidence type="ECO:0000256" key="1">
    <source>
        <dbReference type="ARBA" id="ARBA00004141"/>
    </source>
</evidence>
<keyword evidence="5 6" id="KW-0472">Membrane</keyword>
<feature type="transmembrane region" description="Helical" evidence="6">
    <location>
        <begin position="40"/>
        <end position="61"/>
    </location>
</feature>
<evidence type="ECO:0000313" key="9">
    <source>
        <dbReference type="Proteomes" id="UP000181884"/>
    </source>
</evidence>
<dbReference type="InterPro" id="IPR007267">
    <property type="entry name" value="GtrA_DPMS_TM"/>
</dbReference>
<proteinExistence type="inferred from homology"/>
<name>A0A1L8RH03_9ENTE</name>
<dbReference type="EMBL" id="JXKH01000003">
    <property type="protein sequence ID" value="OJG19046.1"/>
    <property type="molecule type" value="Genomic_DNA"/>
</dbReference>
<dbReference type="PANTHER" id="PTHR38459:SF5">
    <property type="entry name" value="CELL WALL TEICHOIC ACID GLYCOSYLATION PROTEIN GTCA"/>
    <property type="match status" value="1"/>
</dbReference>
<comment type="subcellular location">
    <subcellularLocation>
        <location evidence="1">Membrane</location>
        <topology evidence="1">Multi-pass membrane protein</topology>
    </subcellularLocation>
</comment>
<dbReference type="GO" id="GO:0000271">
    <property type="term" value="P:polysaccharide biosynthetic process"/>
    <property type="evidence" value="ECO:0007669"/>
    <property type="project" value="InterPro"/>
</dbReference>
<sequence>MKKYREIVMYLVFGVLTTVVNYLVYFGCLQLGWDYRLSNALAWFLSVMFAFWTNKFFVFASDSMHRNTVMKELLLFYWYRGLSFILDMGGMILFISVLHWSDFWAKTVVQVVVILLNYVFSKWLIFKEKPQNIE</sequence>
<dbReference type="Pfam" id="PF04138">
    <property type="entry name" value="GtrA_DPMS_TM"/>
    <property type="match status" value="1"/>
</dbReference>
<dbReference type="STRING" id="214095.RU97_GL001664"/>
<evidence type="ECO:0000256" key="2">
    <source>
        <dbReference type="ARBA" id="ARBA00009399"/>
    </source>
</evidence>
<comment type="similarity">
    <text evidence="2">Belongs to the GtrA family.</text>
</comment>
<keyword evidence="3 6" id="KW-0812">Transmembrane</keyword>
<dbReference type="AlphaFoldDB" id="A0A1L8RH03"/>